<feature type="region of interest" description="Disordered" evidence="9">
    <location>
        <begin position="66"/>
        <end position="96"/>
    </location>
</feature>
<dbReference type="GO" id="GO:1990573">
    <property type="term" value="P:potassium ion import across plasma membrane"/>
    <property type="evidence" value="ECO:0007669"/>
    <property type="project" value="TreeGrafter"/>
</dbReference>
<dbReference type="SUPFAM" id="SSF81653">
    <property type="entry name" value="Calcium ATPase, transduction domain A"/>
    <property type="match status" value="1"/>
</dbReference>
<feature type="transmembrane region" description="Helical" evidence="10">
    <location>
        <begin position="445"/>
        <end position="468"/>
    </location>
</feature>
<dbReference type="Gene3D" id="1.20.1110.10">
    <property type="entry name" value="Calcium-transporting ATPase, transmembrane domain"/>
    <property type="match status" value="1"/>
</dbReference>
<feature type="transmembrane region" description="Helical" evidence="10">
    <location>
        <begin position="1160"/>
        <end position="1178"/>
    </location>
</feature>
<dbReference type="Gene3D" id="2.70.150.10">
    <property type="entry name" value="Calcium-transporting ATPase, cytoplasmic transduction domain A"/>
    <property type="match status" value="1"/>
</dbReference>
<dbReference type="InterPro" id="IPR001757">
    <property type="entry name" value="P_typ_ATPase"/>
</dbReference>
<keyword evidence="6" id="KW-1278">Translocase</keyword>
<dbReference type="EMBL" id="OOIP01000005">
    <property type="protein sequence ID" value="SPO36712.1"/>
    <property type="molecule type" value="Genomic_DNA"/>
</dbReference>
<dbReference type="InterPro" id="IPR008250">
    <property type="entry name" value="ATPase_P-typ_transduc_dom_A_sf"/>
</dbReference>
<keyword evidence="8 10" id="KW-0472">Membrane</keyword>
<feature type="domain" description="Cation-transporting P-type ATPase N-terminal" evidence="11">
    <location>
        <begin position="200"/>
        <end position="273"/>
    </location>
</feature>
<dbReference type="InterPro" id="IPR018303">
    <property type="entry name" value="ATPase_P-typ_P_site"/>
</dbReference>
<dbReference type="InterPro" id="IPR004014">
    <property type="entry name" value="ATPase_P-typ_cation-transptr_N"/>
</dbReference>
<sequence length="1199" mass="129977">MPELPAPLLGWKINSAPTQPCPRALIDSGSSGSAAKGASVGEAIVGGSTSRSALSLFQQRRVASSSTWPCGAQCPSPEMDPEKHSLDGQDDKERDLDLDLDHDHDLEKGGVGHPSILNKTHNATFESQGPSRLRLQTNKTLERTYSVAPSIRGPARVEAGAKVPGEFKTLSLQLSQGGLNDRIERKKREQKTVKELSELDWHSISAEDALKRLGSAADAGLDTSQAERRLKQYGRNEMSKPPNRWARKLFGYVFGGFGPLLVAGAIVCFIAWKPLGNPHPQVSNLALACVLVFVVVLQAAFNAHQDWSTGRVMESIAGMLPEAVIVVRDGQKHSIPAAELVQGDVVVISLGCKVAADCRIIACSDAKFDRSVVTGEADAVAGSVDMTEHNYLETRNIALAGTSCVNGSALGLVVATGDNTVFGRIAKMTNRPRTGLTTLEREVRLFVYTIAAIAIGVAVVCVIFWAAYLRPRHPDFMSTSALLVNVVSILVAFIPEGMPIAVTLSLTVTARKMAKAKILCKQLSTCETLGAITVLCSDKTGTLTSNRMTVTSVGVHGFTSDPLDARDHMTTGGPLASAFTQLQLVGAVCNAATFDAASCHLPVRERTVHGDATDTAILKMAEEMASGVERLSSAWTTRFQLAFNSKNKFMLKLVRASDAGAASRAISIAEAERFDAERDLILLAKGGPDVLLKRSAYALDASGEVVPLTDEIRQSLMATQAAWSSRGQRVILLARRIVTSTMIDTSLPIEDAAALALNVDLTVVGLVGIVDPPRPEIPEVVRTCRGAGIRFFMVTGDFQLTAEAIARQCGIVTAEKVDRFDALSTASLPEYDTFADGNDTRPQRALSLTGSDLMQMAEAQWEQCCRYDEIVFSRTTPEQKLRIVKEFQARGGCVGMTGDGVNDAPSLKQADIGIAMGGGSSVAMEAADMVLLESFASIVDALVFGRLVFCNLKKTVAYLLPAGTFAELWAVLLSFFFGLPQILSNLQMIFVSVGTDVLPSLSLCLEKPESDLLKRKPRNVRTDRLADWRLLTHAYLFVGLPVTAASCAMGFWWMQRHGVPFSDMWLRYGGGRVQTESPALFNEVLYQANAVYFFNLILMQWFNLLGWRTQKLSSLFQQPPIGNARTQNLALFPAMAFALVLAVFLSYIPALQRVFLTRGVSVEHFFLPMAFGATMLLVEEGRKYLVRRYPRGVVAKMAW</sequence>
<keyword evidence="5" id="KW-0067">ATP-binding</keyword>
<dbReference type="SFLD" id="SFLDS00003">
    <property type="entry name" value="Haloacid_Dehalogenase"/>
    <property type="match status" value="1"/>
</dbReference>
<proteinExistence type="predicted"/>
<reference evidence="12 13" key="1">
    <citation type="submission" date="2018-03" db="EMBL/GenBank/DDBJ databases">
        <authorList>
            <person name="Guldener U."/>
        </authorList>
    </citation>
    <scope>NUCLEOTIDE SEQUENCE [LARGE SCALE GENOMIC DNA]</scope>
    <source>
        <strain evidence="12 13">DAOM196992</strain>
    </source>
</reference>
<dbReference type="Pfam" id="PF00122">
    <property type="entry name" value="E1-E2_ATPase"/>
    <property type="match status" value="1"/>
</dbReference>
<keyword evidence="2" id="KW-1003">Cell membrane</keyword>
<organism evidence="12 13">
    <name type="scientific">Pseudozyma flocculosa</name>
    <dbReference type="NCBI Taxonomy" id="84751"/>
    <lineage>
        <taxon>Eukaryota</taxon>
        <taxon>Fungi</taxon>
        <taxon>Dikarya</taxon>
        <taxon>Basidiomycota</taxon>
        <taxon>Ustilaginomycotina</taxon>
        <taxon>Ustilaginomycetes</taxon>
        <taxon>Ustilaginales</taxon>
        <taxon>Ustilaginaceae</taxon>
        <taxon>Pseudozyma</taxon>
    </lineage>
</organism>
<dbReference type="GO" id="GO:0005886">
    <property type="term" value="C:plasma membrane"/>
    <property type="evidence" value="ECO:0007669"/>
    <property type="project" value="UniProtKB-SubCell"/>
</dbReference>
<protein>
    <submittedName>
        <fullName evidence="12">Probable K, P-type ATPase (Mediates high-affinity potassium or sodium uptake)</fullName>
    </submittedName>
</protein>
<name>A0A5C3EXA8_9BASI</name>
<dbReference type="SUPFAM" id="SSF56784">
    <property type="entry name" value="HAD-like"/>
    <property type="match status" value="1"/>
</dbReference>
<dbReference type="GO" id="GO:1902600">
    <property type="term" value="P:proton transmembrane transport"/>
    <property type="evidence" value="ECO:0007669"/>
    <property type="project" value="TreeGrafter"/>
</dbReference>
<dbReference type="SUPFAM" id="SSF81660">
    <property type="entry name" value="Metal cation-transporting ATPase, ATP-binding domain N"/>
    <property type="match status" value="1"/>
</dbReference>
<dbReference type="SFLD" id="SFLDF00027">
    <property type="entry name" value="p-type_atpase"/>
    <property type="match status" value="1"/>
</dbReference>
<feature type="compositionally biased region" description="Basic and acidic residues" evidence="9">
    <location>
        <begin position="80"/>
        <end position="96"/>
    </location>
</feature>
<dbReference type="InterPro" id="IPR059000">
    <property type="entry name" value="ATPase_P-type_domA"/>
</dbReference>
<dbReference type="NCBIfam" id="TIGR01494">
    <property type="entry name" value="ATPase_P-type"/>
    <property type="match status" value="2"/>
</dbReference>
<dbReference type="FunFam" id="3.40.50.1000:FF:000083">
    <property type="entry name" value="Sodium/potassium-transporting ATPase subunit alpha"/>
    <property type="match status" value="1"/>
</dbReference>
<dbReference type="PRINTS" id="PR00121">
    <property type="entry name" value="NAKATPASE"/>
</dbReference>
<dbReference type="OrthoDB" id="158672at2759"/>
<dbReference type="Gene3D" id="3.40.1110.10">
    <property type="entry name" value="Calcium-transporting ATPase, cytoplasmic domain N"/>
    <property type="match status" value="1"/>
</dbReference>
<evidence type="ECO:0000256" key="3">
    <source>
        <dbReference type="ARBA" id="ARBA00022692"/>
    </source>
</evidence>
<dbReference type="InterPro" id="IPR023299">
    <property type="entry name" value="ATPase_P-typ_cyto_dom_N"/>
</dbReference>
<dbReference type="PRINTS" id="PR00119">
    <property type="entry name" value="CATATPASE"/>
</dbReference>
<dbReference type="PANTHER" id="PTHR43294">
    <property type="entry name" value="SODIUM/POTASSIUM-TRANSPORTING ATPASE SUBUNIT ALPHA"/>
    <property type="match status" value="1"/>
</dbReference>
<keyword evidence="13" id="KW-1185">Reference proteome</keyword>
<dbReference type="Pfam" id="PF00690">
    <property type="entry name" value="Cation_ATPase_N"/>
    <property type="match status" value="1"/>
</dbReference>
<feature type="transmembrane region" description="Helical" evidence="10">
    <location>
        <begin position="1128"/>
        <end position="1148"/>
    </location>
</feature>
<dbReference type="Proteomes" id="UP000323386">
    <property type="component" value="Unassembled WGS sequence"/>
</dbReference>
<evidence type="ECO:0000256" key="9">
    <source>
        <dbReference type="SAM" id="MobiDB-lite"/>
    </source>
</evidence>
<feature type="transmembrane region" description="Helical" evidence="10">
    <location>
        <begin position="249"/>
        <end position="272"/>
    </location>
</feature>
<dbReference type="GO" id="GO:0030007">
    <property type="term" value="P:intracellular potassium ion homeostasis"/>
    <property type="evidence" value="ECO:0007669"/>
    <property type="project" value="TreeGrafter"/>
</dbReference>
<dbReference type="SUPFAM" id="SSF81665">
    <property type="entry name" value="Calcium ATPase, transmembrane domain M"/>
    <property type="match status" value="1"/>
</dbReference>
<dbReference type="PROSITE" id="PS00154">
    <property type="entry name" value="ATPASE_E1_E2"/>
    <property type="match status" value="1"/>
</dbReference>
<evidence type="ECO:0000256" key="10">
    <source>
        <dbReference type="SAM" id="Phobius"/>
    </source>
</evidence>
<dbReference type="GO" id="GO:0016887">
    <property type="term" value="F:ATP hydrolysis activity"/>
    <property type="evidence" value="ECO:0007669"/>
    <property type="project" value="InterPro"/>
</dbReference>
<evidence type="ECO:0000256" key="8">
    <source>
        <dbReference type="ARBA" id="ARBA00023136"/>
    </source>
</evidence>
<dbReference type="GO" id="GO:0005524">
    <property type="term" value="F:ATP binding"/>
    <property type="evidence" value="ECO:0007669"/>
    <property type="project" value="UniProtKB-KW"/>
</dbReference>
<evidence type="ECO:0000256" key="5">
    <source>
        <dbReference type="ARBA" id="ARBA00022840"/>
    </source>
</evidence>
<dbReference type="InterPro" id="IPR023214">
    <property type="entry name" value="HAD_sf"/>
</dbReference>
<dbReference type="GO" id="GO:0006883">
    <property type="term" value="P:intracellular sodium ion homeostasis"/>
    <property type="evidence" value="ECO:0007669"/>
    <property type="project" value="TreeGrafter"/>
</dbReference>
<dbReference type="Pfam" id="PF13246">
    <property type="entry name" value="Cation_ATPase"/>
    <property type="match status" value="1"/>
</dbReference>
<feature type="transmembrane region" description="Helical" evidence="10">
    <location>
        <begin position="1090"/>
        <end position="1107"/>
    </location>
</feature>
<evidence type="ECO:0000256" key="1">
    <source>
        <dbReference type="ARBA" id="ARBA00004651"/>
    </source>
</evidence>
<gene>
    <name evidence="12" type="ORF">PSFLO_02183</name>
</gene>
<evidence type="ECO:0000313" key="12">
    <source>
        <dbReference type="EMBL" id="SPO36712.1"/>
    </source>
</evidence>
<evidence type="ECO:0000256" key="2">
    <source>
        <dbReference type="ARBA" id="ARBA00022475"/>
    </source>
</evidence>
<evidence type="ECO:0000256" key="4">
    <source>
        <dbReference type="ARBA" id="ARBA00022741"/>
    </source>
</evidence>
<keyword evidence="3 10" id="KW-0812">Transmembrane</keyword>
<evidence type="ECO:0000256" key="6">
    <source>
        <dbReference type="ARBA" id="ARBA00022967"/>
    </source>
</evidence>
<dbReference type="InterPro" id="IPR006068">
    <property type="entry name" value="ATPase_P-typ_cation-transptr_C"/>
</dbReference>
<dbReference type="GO" id="GO:0005391">
    <property type="term" value="F:P-type sodium:potassium-exchanging transporter activity"/>
    <property type="evidence" value="ECO:0007669"/>
    <property type="project" value="TreeGrafter"/>
</dbReference>
<keyword evidence="7 10" id="KW-1133">Transmembrane helix</keyword>
<dbReference type="Gene3D" id="3.40.50.1000">
    <property type="entry name" value="HAD superfamily/HAD-like"/>
    <property type="match status" value="1"/>
</dbReference>
<dbReference type="PANTHER" id="PTHR43294:SF21">
    <property type="entry name" value="CATION TRANSPORTING ATPASE"/>
    <property type="match status" value="1"/>
</dbReference>
<comment type="subcellular location">
    <subcellularLocation>
        <location evidence="1">Cell membrane</location>
        <topology evidence="1">Multi-pass membrane protein</topology>
    </subcellularLocation>
</comment>
<feature type="transmembrane region" description="Helical" evidence="10">
    <location>
        <begin position="956"/>
        <end position="979"/>
    </location>
</feature>
<feature type="transmembrane region" description="Helical" evidence="10">
    <location>
        <begin position="284"/>
        <end position="303"/>
    </location>
</feature>
<feature type="transmembrane region" description="Helical" evidence="10">
    <location>
        <begin position="480"/>
        <end position="508"/>
    </location>
</feature>
<dbReference type="GO" id="GO:0036376">
    <property type="term" value="P:sodium ion export across plasma membrane"/>
    <property type="evidence" value="ECO:0007669"/>
    <property type="project" value="TreeGrafter"/>
</dbReference>
<accession>A0A5C3EXA8</accession>
<evidence type="ECO:0000313" key="13">
    <source>
        <dbReference type="Proteomes" id="UP000323386"/>
    </source>
</evidence>
<keyword evidence="4" id="KW-0547">Nucleotide-binding</keyword>
<feature type="transmembrane region" description="Helical" evidence="10">
    <location>
        <begin position="1034"/>
        <end position="1054"/>
    </location>
</feature>
<evidence type="ECO:0000256" key="7">
    <source>
        <dbReference type="ARBA" id="ARBA00022989"/>
    </source>
</evidence>
<dbReference type="AlphaFoldDB" id="A0A5C3EXA8"/>
<evidence type="ECO:0000259" key="11">
    <source>
        <dbReference type="SMART" id="SM00831"/>
    </source>
</evidence>
<dbReference type="InterPro" id="IPR044492">
    <property type="entry name" value="P_typ_ATPase_HD_dom"/>
</dbReference>
<dbReference type="InterPro" id="IPR023298">
    <property type="entry name" value="ATPase_P-typ_TM_dom_sf"/>
</dbReference>
<dbReference type="SMART" id="SM00831">
    <property type="entry name" value="Cation_ATPase_N"/>
    <property type="match status" value="1"/>
</dbReference>
<dbReference type="SFLD" id="SFLDG00002">
    <property type="entry name" value="C1.7:_P-type_atpase_like"/>
    <property type="match status" value="1"/>
</dbReference>
<dbReference type="InterPro" id="IPR050510">
    <property type="entry name" value="Cation_transp_ATPase_P-type"/>
</dbReference>
<dbReference type="Pfam" id="PF00689">
    <property type="entry name" value="Cation_ATPase_C"/>
    <property type="match status" value="1"/>
</dbReference>
<dbReference type="InterPro" id="IPR036412">
    <property type="entry name" value="HAD-like_sf"/>
</dbReference>